<dbReference type="HOGENOM" id="CLU_1705553_0_0_1"/>
<evidence type="ECO:0000313" key="3">
    <source>
        <dbReference type="Proteomes" id="UP000054248"/>
    </source>
</evidence>
<proteinExistence type="predicted"/>
<protein>
    <submittedName>
        <fullName evidence="2">Uncharacterized protein</fullName>
    </submittedName>
</protein>
<feature type="compositionally biased region" description="Acidic residues" evidence="1">
    <location>
        <begin position="124"/>
        <end position="140"/>
    </location>
</feature>
<dbReference type="Proteomes" id="UP000054248">
    <property type="component" value="Unassembled WGS sequence"/>
</dbReference>
<dbReference type="OrthoDB" id="10581112at2759"/>
<organism evidence="2 3">
    <name type="scientific">Tulasnella calospora MUT 4182</name>
    <dbReference type="NCBI Taxonomy" id="1051891"/>
    <lineage>
        <taxon>Eukaryota</taxon>
        <taxon>Fungi</taxon>
        <taxon>Dikarya</taxon>
        <taxon>Basidiomycota</taxon>
        <taxon>Agaricomycotina</taxon>
        <taxon>Agaricomycetes</taxon>
        <taxon>Cantharellales</taxon>
        <taxon>Tulasnellaceae</taxon>
        <taxon>Tulasnella</taxon>
    </lineage>
</organism>
<reference evidence="3" key="2">
    <citation type="submission" date="2015-01" db="EMBL/GenBank/DDBJ databases">
        <title>Evolutionary Origins and Diversification of the Mycorrhizal Mutualists.</title>
        <authorList>
            <consortium name="DOE Joint Genome Institute"/>
            <consortium name="Mycorrhizal Genomics Consortium"/>
            <person name="Kohler A."/>
            <person name="Kuo A."/>
            <person name="Nagy L.G."/>
            <person name="Floudas D."/>
            <person name="Copeland A."/>
            <person name="Barry K.W."/>
            <person name="Cichocki N."/>
            <person name="Veneault-Fourrey C."/>
            <person name="LaButti K."/>
            <person name="Lindquist E.A."/>
            <person name="Lipzen A."/>
            <person name="Lundell T."/>
            <person name="Morin E."/>
            <person name="Murat C."/>
            <person name="Riley R."/>
            <person name="Ohm R."/>
            <person name="Sun H."/>
            <person name="Tunlid A."/>
            <person name="Henrissat B."/>
            <person name="Grigoriev I.V."/>
            <person name="Hibbett D.S."/>
            <person name="Martin F."/>
        </authorList>
    </citation>
    <scope>NUCLEOTIDE SEQUENCE [LARGE SCALE GENOMIC DNA]</scope>
    <source>
        <strain evidence="3">MUT 4182</strain>
    </source>
</reference>
<evidence type="ECO:0000313" key="2">
    <source>
        <dbReference type="EMBL" id="KIO34396.1"/>
    </source>
</evidence>
<reference evidence="2 3" key="1">
    <citation type="submission" date="2014-04" db="EMBL/GenBank/DDBJ databases">
        <authorList>
            <consortium name="DOE Joint Genome Institute"/>
            <person name="Kuo A."/>
            <person name="Girlanda M."/>
            <person name="Perotto S."/>
            <person name="Kohler A."/>
            <person name="Nagy L.G."/>
            <person name="Floudas D."/>
            <person name="Copeland A."/>
            <person name="Barry K.W."/>
            <person name="Cichocki N."/>
            <person name="Veneault-Fourrey C."/>
            <person name="LaButti K."/>
            <person name="Lindquist E.A."/>
            <person name="Lipzen A."/>
            <person name="Lundell T."/>
            <person name="Morin E."/>
            <person name="Murat C."/>
            <person name="Sun H."/>
            <person name="Tunlid A."/>
            <person name="Henrissat B."/>
            <person name="Grigoriev I.V."/>
            <person name="Hibbett D.S."/>
            <person name="Martin F."/>
            <person name="Nordberg H.P."/>
            <person name="Cantor M.N."/>
            <person name="Hua S.X."/>
        </authorList>
    </citation>
    <scope>NUCLEOTIDE SEQUENCE [LARGE SCALE GENOMIC DNA]</scope>
    <source>
        <strain evidence="2 3">MUT 4182</strain>
    </source>
</reference>
<name>A0A0C3QWU1_9AGAM</name>
<gene>
    <name evidence="2" type="ORF">M407DRAFT_3503</name>
</gene>
<dbReference type="EMBL" id="KN822943">
    <property type="protein sequence ID" value="KIO34396.1"/>
    <property type="molecule type" value="Genomic_DNA"/>
</dbReference>
<sequence>MSVEFSVTFLRQQSHFPLVAESGDVRFEDTMPGTSIDHPIHKDVDHDKRKWKFNPGNPEYSKPTILRLDTEADREVTDLFEIIDKHASPEVSFLLERSLPAETEDKLQEMLLKADLLAEPVSDAPDDSTGEEEGSEDEATEPGRMAGVPKTRLQ</sequence>
<evidence type="ECO:0000256" key="1">
    <source>
        <dbReference type="SAM" id="MobiDB-lite"/>
    </source>
</evidence>
<feature type="region of interest" description="Disordered" evidence="1">
    <location>
        <begin position="114"/>
        <end position="154"/>
    </location>
</feature>
<keyword evidence="3" id="KW-1185">Reference proteome</keyword>
<dbReference type="AlphaFoldDB" id="A0A0C3QWU1"/>
<accession>A0A0C3QWU1</accession>